<dbReference type="EMBL" id="CACVKT020009915">
    <property type="protein sequence ID" value="CAC5423925.1"/>
    <property type="molecule type" value="Genomic_DNA"/>
</dbReference>
<keyword evidence="1" id="KW-0862">Zinc</keyword>
<evidence type="ECO:0000313" key="3">
    <source>
        <dbReference type="EMBL" id="CAC5423925.1"/>
    </source>
</evidence>
<organism evidence="3 4">
    <name type="scientific">Mytilus coruscus</name>
    <name type="common">Sea mussel</name>
    <dbReference type="NCBI Taxonomy" id="42192"/>
    <lineage>
        <taxon>Eukaryota</taxon>
        <taxon>Metazoa</taxon>
        <taxon>Spiralia</taxon>
        <taxon>Lophotrochozoa</taxon>
        <taxon>Mollusca</taxon>
        <taxon>Bivalvia</taxon>
        <taxon>Autobranchia</taxon>
        <taxon>Pteriomorphia</taxon>
        <taxon>Mytilida</taxon>
        <taxon>Mytiloidea</taxon>
        <taxon>Mytilidae</taxon>
        <taxon>Mytilinae</taxon>
        <taxon>Mytilus</taxon>
    </lineage>
</organism>
<dbReference type="GO" id="GO:0008270">
    <property type="term" value="F:zinc ion binding"/>
    <property type="evidence" value="ECO:0007669"/>
    <property type="project" value="UniProtKB-KW"/>
</dbReference>
<dbReference type="GO" id="GO:0003676">
    <property type="term" value="F:nucleic acid binding"/>
    <property type="evidence" value="ECO:0007669"/>
    <property type="project" value="InterPro"/>
</dbReference>
<dbReference type="Proteomes" id="UP000507470">
    <property type="component" value="Unassembled WGS sequence"/>
</dbReference>
<proteinExistence type="predicted"/>
<evidence type="ECO:0000259" key="2">
    <source>
        <dbReference type="PROSITE" id="PS50158"/>
    </source>
</evidence>
<dbReference type="InterPro" id="IPR001878">
    <property type="entry name" value="Znf_CCHC"/>
</dbReference>
<gene>
    <name evidence="3" type="ORF">MCOR_55885</name>
</gene>
<dbReference type="SUPFAM" id="SSF57756">
    <property type="entry name" value="Retrovirus zinc finger-like domains"/>
    <property type="match status" value="1"/>
</dbReference>
<dbReference type="AlphaFoldDB" id="A0A6J8EWP5"/>
<dbReference type="Gene3D" id="4.10.60.10">
    <property type="entry name" value="Zinc finger, CCHC-type"/>
    <property type="match status" value="1"/>
</dbReference>
<feature type="domain" description="CCHC-type" evidence="2">
    <location>
        <begin position="84"/>
        <end position="101"/>
    </location>
</feature>
<sequence>MLRFGKVVPGSIKRGVIKGTNIENGSRYIDILDCEAVLPNRTSLGRFEVRLLFADNNRTPCIYCHITGHPSYRCKNKPSIMNQRRCYNCSAIGHVANACPNEAHCSYCNIKDTPDETVNSTNRKQKKRNWAAMVLKYSREDKTLQITFTLTKVTKNPSYQTTKIVKKRQCVFSLEHLIVIGSDISTMH</sequence>
<reference evidence="3 4" key="1">
    <citation type="submission" date="2020-06" db="EMBL/GenBank/DDBJ databases">
        <authorList>
            <person name="Li R."/>
            <person name="Bekaert M."/>
        </authorList>
    </citation>
    <scope>NUCLEOTIDE SEQUENCE [LARGE SCALE GENOMIC DNA]</scope>
    <source>
        <strain evidence="4">wild</strain>
    </source>
</reference>
<evidence type="ECO:0000313" key="4">
    <source>
        <dbReference type="Proteomes" id="UP000507470"/>
    </source>
</evidence>
<keyword evidence="1" id="KW-0863">Zinc-finger</keyword>
<protein>
    <submittedName>
        <fullName evidence="3">CNBP</fullName>
    </submittedName>
</protein>
<name>A0A6J8EWP5_MYTCO</name>
<dbReference type="PROSITE" id="PS50158">
    <property type="entry name" value="ZF_CCHC"/>
    <property type="match status" value="1"/>
</dbReference>
<dbReference type="OrthoDB" id="5870588at2759"/>
<evidence type="ECO:0000256" key="1">
    <source>
        <dbReference type="PROSITE-ProRule" id="PRU00047"/>
    </source>
</evidence>
<dbReference type="SMART" id="SM00343">
    <property type="entry name" value="ZnF_C2HC"/>
    <property type="match status" value="2"/>
</dbReference>
<keyword evidence="1" id="KW-0479">Metal-binding</keyword>
<dbReference type="InterPro" id="IPR036875">
    <property type="entry name" value="Znf_CCHC_sf"/>
</dbReference>
<keyword evidence="4" id="KW-1185">Reference proteome</keyword>
<accession>A0A6J8EWP5</accession>
<dbReference type="Pfam" id="PF00098">
    <property type="entry name" value="zf-CCHC"/>
    <property type="match status" value="1"/>
</dbReference>